<dbReference type="GO" id="GO:0006777">
    <property type="term" value="P:Mo-molybdopterin cofactor biosynthetic process"/>
    <property type="evidence" value="ECO:0007669"/>
    <property type="project" value="UniProtKB-KW"/>
</dbReference>
<proteinExistence type="predicted"/>
<evidence type="ECO:0000313" key="4">
    <source>
        <dbReference type="EMBL" id="VDK19871.1"/>
    </source>
</evidence>
<feature type="non-terminal residue" evidence="4">
    <location>
        <position position="288"/>
    </location>
</feature>
<dbReference type="GO" id="GO:0061798">
    <property type="term" value="F:GTP 3',8'-cyclase activity"/>
    <property type="evidence" value="ECO:0007669"/>
    <property type="project" value="TreeGrafter"/>
</dbReference>
<dbReference type="CDD" id="cd21117">
    <property type="entry name" value="Twitch_MoaA"/>
    <property type="match status" value="1"/>
</dbReference>
<dbReference type="PANTHER" id="PTHR22960:SF0">
    <property type="entry name" value="MOLYBDENUM COFACTOR BIOSYNTHESIS PROTEIN 1"/>
    <property type="match status" value="1"/>
</dbReference>
<evidence type="ECO:0000259" key="3">
    <source>
        <dbReference type="Pfam" id="PF06463"/>
    </source>
</evidence>
<name>A0A3P6PHZ5_ANISI</name>
<dbReference type="InterPro" id="IPR013785">
    <property type="entry name" value="Aldolase_TIM"/>
</dbReference>
<sequence length="288" mass="32906">MLDTSLHEAQVVEPEVHTRMNTAGARVGVKINPIGAAAAHESSAEGLFDKYGRKHSYLRISLTERCNLRCKSAAFLQDSKKFRPLDQQYFILCLIDLIDFVDLIDFIDLIDLIDLIDDLIDLIDFTDFIDFIDLIDFIDSIDISDFVALTQNRNLNVRFIEYMPFGGNKFELRKLVPYKEMLKIIGQKYPEVIKLKDHQNDTAKAYAVHGFRGKFGFITSMSEHFCFTCNRLRITADGNLKVCLHGSNEVSLRDVLRSGATQQQLETVIREALGRKKRQHAADLKNPM</sequence>
<evidence type="ECO:0000313" key="5">
    <source>
        <dbReference type="Proteomes" id="UP000267096"/>
    </source>
</evidence>
<reference evidence="4 5" key="1">
    <citation type="submission" date="2018-11" db="EMBL/GenBank/DDBJ databases">
        <authorList>
            <consortium name="Pathogen Informatics"/>
        </authorList>
    </citation>
    <scope>NUCLEOTIDE SEQUENCE [LARGE SCALE GENOMIC DNA]</scope>
</reference>
<keyword evidence="5" id="KW-1185">Reference proteome</keyword>
<keyword evidence="2" id="KW-0501">Molybdenum cofactor biosynthesis</keyword>
<accession>A0A3P6PHZ5</accession>
<dbReference type="Gene3D" id="3.20.20.70">
    <property type="entry name" value="Aldolase class I"/>
    <property type="match status" value="2"/>
</dbReference>
<organism evidence="4 5">
    <name type="scientific">Anisakis simplex</name>
    <name type="common">Herring worm</name>
    <dbReference type="NCBI Taxonomy" id="6269"/>
    <lineage>
        <taxon>Eukaryota</taxon>
        <taxon>Metazoa</taxon>
        <taxon>Ecdysozoa</taxon>
        <taxon>Nematoda</taxon>
        <taxon>Chromadorea</taxon>
        <taxon>Rhabditida</taxon>
        <taxon>Spirurina</taxon>
        <taxon>Ascaridomorpha</taxon>
        <taxon>Ascaridoidea</taxon>
        <taxon>Anisakidae</taxon>
        <taxon>Anisakis</taxon>
        <taxon>Anisakis simplex complex</taxon>
    </lineage>
</organism>
<dbReference type="GO" id="GO:0051539">
    <property type="term" value="F:4 iron, 4 sulfur cluster binding"/>
    <property type="evidence" value="ECO:0007669"/>
    <property type="project" value="UniProtKB-KW"/>
</dbReference>
<protein>
    <recommendedName>
        <fullName evidence="3">Molybdenum cofactor biosynthesis protein A-like twitch domain-containing protein</fullName>
    </recommendedName>
</protein>
<evidence type="ECO:0000256" key="1">
    <source>
        <dbReference type="ARBA" id="ARBA00005046"/>
    </source>
</evidence>
<dbReference type="Pfam" id="PF06463">
    <property type="entry name" value="Mob_synth_C"/>
    <property type="match status" value="1"/>
</dbReference>
<comment type="pathway">
    <text evidence="1">Cofactor biosynthesis; molybdopterin biosynthesis.</text>
</comment>
<dbReference type="EMBL" id="UYRR01003079">
    <property type="protein sequence ID" value="VDK19871.1"/>
    <property type="molecule type" value="Genomic_DNA"/>
</dbReference>
<dbReference type="PANTHER" id="PTHR22960">
    <property type="entry name" value="MOLYBDOPTERIN COFACTOR SYNTHESIS PROTEIN A"/>
    <property type="match status" value="1"/>
</dbReference>
<gene>
    <name evidence="4" type="ORF">ASIM_LOCUS2342</name>
</gene>
<dbReference type="SUPFAM" id="SSF102114">
    <property type="entry name" value="Radical SAM enzymes"/>
    <property type="match status" value="2"/>
</dbReference>
<feature type="domain" description="Molybdenum cofactor biosynthesis protein A-like twitch" evidence="3">
    <location>
        <begin position="156"/>
        <end position="281"/>
    </location>
</feature>
<dbReference type="Proteomes" id="UP000267096">
    <property type="component" value="Unassembled WGS sequence"/>
</dbReference>
<evidence type="ECO:0000256" key="2">
    <source>
        <dbReference type="ARBA" id="ARBA00023150"/>
    </source>
</evidence>
<dbReference type="InterPro" id="IPR058240">
    <property type="entry name" value="rSAM_sf"/>
</dbReference>
<dbReference type="AlphaFoldDB" id="A0A3P6PHZ5"/>
<dbReference type="InterPro" id="IPR050105">
    <property type="entry name" value="MoCo_biosynth_MoaA/MoaC"/>
</dbReference>
<dbReference type="InterPro" id="IPR010505">
    <property type="entry name" value="MoaA_twitch"/>
</dbReference>
<dbReference type="GO" id="GO:0061799">
    <property type="term" value="F:cyclic pyranopterin monophosphate synthase activity"/>
    <property type="evidence" value="ECO:0007669"/>
    <property type="project" value="TreeGrafter"/>
</dbReference>
<dbReference type="OrthoDB" id="429626at2759"/>